<protein>
    <submittedName>
        <fullName evidence="9">LUD domain-containing protein</fullName>
    </submittedName>
</protein>
<dbReference type="InterPro" id="IPR004452">
    <property type="entry name" value="LutB/LldF"/>
</dbReference>
<evidence type="ECO:0000259" key="8">
    <source>
        <dbReference type="PROSITE" id="PS51379"/>
    </source>
</evidence>
<evidence type="ECO:0000256" key="6">
    <source>
        <dbReference type="ARBA" id="ARBA00023004"/>
    </source>
</evidence>
<dbReference type="InterPro" id="IPR003741">
    <property type="entry name" value="LUD_dom"/>
</dbReference>
<dbReference type="Gene3D" id="1.10.1060.10">
    <property type="entry name" value="Alpha-helical ferredoxin"/>
    <property type="match status" value="1"/>
</dbReference>
<dbReference type="RefSeq" id="WP_366923562.1">
    <property type="nucleotide sequence ID" value="NZ_CP121694.1"/>
</dbReference>
<reference evidence="9 10" key="1">
    <citation type="submission" date="2023-04" db="EMBL/GenBank/DDBJ databases">
        <authorList>
            <person name="Hsu D."/>
        </authorList>
    </citation>
    <scope>NUCLEOTIDE SEQUENCE [LARGE SCALE GENOMIC DNA]</scope>
    <source>
        <strain evidence="9 10">MK1</strain>
    </source>
</reference>
<dbReference type="EMBL" id="CP121694">
    <property type="protein sequence ID" value="WRO20676.1"/>
    <property type="molecule type" value="Genomic_DNA"/>
</dbReference>
<dbReference type="NCBIfam" id="NF045670">
    <property type="entry name" value="quin_L_LdhH"/>
    <property type="match status" value="1"/>
</dbReference>
<gene>
    <name evidence="9" type="ORF">MFMK1_000460</name>
</gene>
<dbReference type="InterPro" id="IPR004017">
    <property type="entry name" value="Cys_rich_dom"/>
</dbReference>
<keyword evidence="7" id="KW-0411">Iron-sulfur</keyword>
<evidence type="ECO:0000256" key="1">
    <source>
        <dbReference type="ARBA" id="ARBA00022448"/>
    </source>
</evidence>
<dbReference type="PROSITE" id="PS51379">
    <property type="entry name" value="4FE4S_FER_2"/>
    <property type="match status" value="2"/>
</dbReference>
<keyword evidence="1" id="KW-0813">Transport</keyword>
<keyword evidence="4" id="KW-0677">Repeat</keyword>
<dbReference type="InterPro" id="IPR017900">
    <property type="entry name" value="4Fe4S_Fe_S_CS"/>
</dbReference>
<dbReference type="Pfam" id="PF13183">
    <property type="entry name" value="Fer4_8"/>
    <property type="match status" value="1"/>
</dbReference>
<evidence type="ECO:0000256" key="7">
    <source>
        <dbReference type="ARBA" id="ARBA00023014"/>
    </source>
</evidence>
<evidence type="ECO:0000256" key="5">
    <source>
        <dbReference type="ARBA" id="ARBA00022982"/>
    </source>
</evidence>
<sequence length="711" mass="78902">MAVSKEFQGKVKDALNNDNLRRALTKFGNDYPASREKAYIGKDIEGLRDYISTAKREAAQKVDLLVEKFTQEAEKRGAKVYFAPTGEDANRYIAQVAAQNAVKTVVKSKSMASEEIHLNSYLEGKGIEVTETDLGEWIIQLMGQKPSHMVMPAIHLTRQEVADTFSKHLNEKLPADPDTLTKVARRELRKKFLGADMGISGANMAVADNGSMVIMTNEGNARLTTTLPPVHVALVGIEKFVENMETVTKVLEALPRSATGQTITSYVTMIKGSTPTWKDGKIQDKELNIVILDNGRSELINDPVFLEAAQCIRCASCLNVCPVYQLVGGHVYGHIYAGGIGSILTAFFNGENEAFDPQNLCISCGKCATICPGKINIPDLIKELRQRLTEKKGLSFTEGFVLKKILSDPRTFHKWLRRAKHLQKPWAKDGYIRHLPLAFSKHTEHRSLPVIADKPLRDMIPELKRNIKKPKARAAFYAGCVIDFCYPEVGQAVFKTLQDRGIEMVFPDEQSCCGAPASYMGDRETAKEMAKQNISALEKADVDYIVAACPTCIDSLKHDFVHLLEDDKQWKQRAEKLAVKVKDYSELMNDLPGKYAGKAKGTKVTYHDSCHYNRKLGLSDKPRNLLREGYNLVEIKECDRCCGFGGSYTVKFPQISAEIMKRKVKNIDDSGAAIVAMDCPGCMIQLKGGLEKAGSKVKVKHSAELLAEGDK</sequence>
<dbReference type="AlphaFoldDB" id="A0AAU0UKH8"/>
<dbReference type="InterPro" id="IPR017896">
    <property type="entry name" value="4Fe4S_Fe-S-bd"/>
</dbReference>
<dbReference type="Gene3D" id="3.40.50.10420">
    <property type="entry name" value="NagB/RpiA/CoA transferase-like"/>
    <property type="match status" value="1"/>
</dbReference>
<evidence type="ECO:0000313" key="9">
    <source>
        <dbReference type="EMBL" id="WRO20676.1"/>
    </source>
</evidence>
<evidence type="ECO:0000256" key="2">
    <source>
        <dbReference type="ARBA" id="ARBA00022485"/>
    </source>
</evidence>
<keyword evidence="3" id="KW-0479">Metal-binding</keyword>
<keyword evidence="5" id="KW-0249">Electron transport</keyword>
<organism evidence="9 10">
    <name type="scientific">Metallumcola ferriviriculae</name>
    <dbReference type="NCBI Taxonomy" id="3039180"/>
    <lineage>
        <taxon>Bacteria</taxon>
        <taxon>Bacillati</taxon>
        <taxon>Bacillota</taxon>
        <taxon>Clostridia</taxon>
        <taxon>Neomoorellales</taxon>
        <taxon>Desulfitibacteraceae</taxon>
        <taxon>Metallumcola</taxon>
    </lineage>
</organism>
<dbReference type="InterPro" id="IPR037171">
    <property type="entry name" value="NagB/RpiA_transferase-like"/>
</dbReference>
<evidence type="ECO:0000256" key="3">
    <source>
        <dbReference type="ARBA" id="ARBA00022723"/>
    </source>
</evidence>
<dbReference type="GO" id="GO:0051539">
    <property type="term" value="F:4 iron, 4 sulfur cluster binding"/>
    <property type="evidence" value="ECO:0007669"/>
    <property type="project" value="UniProtKB-KW"/>
</dbReference>
<dbReference type="InterPro" id="IPR024185">
    <property type="entry name" value="FTHF_cligase-like_sf"/>
</dbReference>
<dbReference type="PANTHER" id="PTHR47153">
    <property type="entry name" value="LACTATE UTILIZATION PROTEIN B"/>
    <property type="match status" value="1"/>
</dbReference>
<accession>A0AAU0UKH8</accession>
<dbReference type="SUPFAM" id="SSF46548">
    <property type="entry name" value="alpha-helical ferredoxin"/>
    <property type="match status" value="1"/>
</dbReference>
<keyword evidence="2" id="KW-0004">4Fe-4S</keyword>
<feature type="domain" description="4Fe-4S ferredoxin-type" evidence="8">
    <location>
        <begin position="351"/>
        <end position="380"/>
    </location>
</feature>
<dbReference type="GO" id="GO:0006089">
    <property type="term" value="P:lactate metabolic process"/>
    <property type="evidence" value="ECO:0007669"/>
    <property type="project" value="InterPro"/>
</dbReference>
<proteinExistence type="predicted"/>
<feature type="domain" description="4Fe-4S ferredoxin-type" evidence="8">
    <location>
        <begin position="302"/>
        <end position="329"/>
    </location>
</feature>
<dbReference type="SUPFAM" id="SSF100950">
    <property type="entry name" value="NagB/RpiA/CoA transferase-like"/>
    <property type="match status" value="1"/>
</dbReference>
<keyword evidence="6" id="KW-0408">Iron</keyword>
<dbReference type="InterPro" id="IPR054704">
    <property type="entry name" value="Quin_L_LdhH-like"/>
</dbReference>
<dbReference type="Proteomes" id="UP001329915">
    <property type="component" value="Chromosome"/>
</dbReference>
<evidence type="ECO:0000313" key="10">
    <source>
        <dbReference type="Proteomes" id="UP001329915"/>
    </source>
</evidence>
<dbReference type="InterPro" id="IPR009051">
    <property type="entry name" value="Helical_ferredxn"/>
</dbReference>
<dbReference type="KEGG" id="dbc:MFMK1_000460"/>
<dbReference type="GO" id="GO:0016491">
    <property type="term" value="F:oxidoreductase activity"/>
    <property type="evidence" value="ECO:0007669"/>
    <property type="project" value="UniProtKB-ARBA"/>
</dbReference>
<dbReference type="PANTHER" id="PTHR47153:SF2">
    <property type="entry name" value="LACTATE UTILIZATION PROTEIN B"/>
    <property type="match status" value="1"/>
</dbReference>
<keyword evidence="10" id="KW-1185">Reference proteome</keyword>
<dbReference type="PROSITE" id="PS00198">
    <property type="entry name" value="4FE4S_FER_1"/>
    <property type="match status" value="2"/>
</dbReference>
<name>A0AAU0UKH8_9FIRM</name>
<dbReference type="Pfam" id="PF02589">
    <property type="entry name" value="LUD_dom"/>
    <property type="match status" value="1"/>
</dbReference>
<dbReference type="GO" id="GO:0046872">
    <property type="term" value="F:metal ion binding"/>
    <property type="evidence" value="ECO:0007669"/>
    <property type="project" value="UniProtKB-KW"/>
</dbReference>
<dbReference type="Pfam" id="PF02754">
    <property type="entry name" value="CCG"/>
    <property type="match status" value="2"/>
</dbReference>
<evidence type="ECO:0000256" key="4">
    <source>
        <dbReference type="ARBA" id="ARBA00022737"/>
    </source>
</evidence>